<keyword evidence="7 10" id="KW-0175">Coiled coil</keyword>
<dbReference type="EMBL" id="JAEMGP010000017">
    <property type="protein sequence ID" value="KAG5198619.1"/>
    <property type="molecule type" value="Genomic_DNA"/>
</dbReference>
<accession>A0A835ZZ57</accession>
<protein>
    <recommendedName>
        <fullName evidence="11">t-SNARE coiled-coil homology domain-containing protein</fullName>
    </recommendedName>
</protein>
<sequence length="389" mass="44511">MRDRLPDLTACRKNDDGDTTVVVEKDHFMDDFFHQVEEIRNSIAKIAQYVEEVKKNHSIILSAPNPEGKIKEELEDLNKEIKKTANKIRTKLKSIEQSFDQDEGGNRTSVELRIRRTQHSVLSRKFVEVMTEFNEAQTLFRERSKGRIQRQLEITGKTTTDDELEEMLESGNPSIFTSDIISDSQITRQALNEIESRHKDIMKLETSIRELHEMFMDMAMFVETQGEMINNIEKNVTNAADYVEHAKEETKKAIKYQSKARRVDASVGKEEFREINISVTCGPHLSKIKEELPCCVSSGKRTTHSTSLLSTNSKGLKFRGETHSRQQVPREAILGGDPEISNWGMRRGRQREQHGDLRGAVCEFQSIPFGRIIPVTRFPVGHSILHGIS</sequence>
<keyword evidence="8" id="KW-0472">Membrane</keyword>
<dbReference type="FunFam" id="1.20.5.110:FF:000022">
    <property type="entry name" value="Syntaxin 19"/>
    <property type="match status" value="1"/>
</dbReference>
<gene>
    <name evidence="12" type="ORF">JEQ12_007215</name>
</gene>
<dbReference type="SUPFAM" id="SSF47661">
    <property type="entry name" value="t-snare proteins"/>
    <property type="match status" value="1"/>
</dbReference>
<evidence type="ECO:0000256" key="8">
    <source>
        <dbReference type="ARBA" id="ARBA00023136"/>
    </source>
</evidence>
<dbReference type="Gene3D" id="1.20.58.70">
    <property type="match status" value="1"/>
</dbReference>
<dbReference type="Proteomes" id="UP000664991">
    <property type="component" value="Chromosome 17"/>
</dbReference>
<dbReference type="InterPro" id="IPR010989">
    <property type="entry name" value="SNARE"/>
</dbReference>
<evidence type="ECO:0000259" key="11">
    <source>
        <dbReference type="PROSITE" id="PS50192"/>
    </source>
</evidence>
<dbReference type="PROSITE" id="PS50192">
    <property type="entry name" value="T_SNARE"/>
    <property type="match status" value="1"/>
</dbReference>
<evidence type="ECO:0000313" key="12">
    <source>
        <dbReference type="EMBL" id="KAG5198619.1"/>
    </source>
</evidence>
<evidence type="ECO:0000256" key="2">
    <source>
        <dbReference type="ARBA" id="ARBA00004211"/>
    </source>
</evidence>
<dbReference type="InterPro" id="IPR000727">
    <property type="entry name" value="T_SNARE_dom"/>
</dbReference>
<dbReference type="GO" id="GO:0048278">
    <property type="term" value="P:vesicle docking"/>
    <property type="evidence" value="ECO:0007669"/>
    <property type="project" value="TreeGrafter"/>
</dbReference>
<keyword evidence="6" id="KW-1133">Transmembrane helix</keyword>
<dbReference type="SMART" id="SM00503">
    <property type="entry name" value="SynN"/>
    <property type="match status" value="1"/>
</dbReference>
<keyword evidence="4" id="KW-0813">Transport</keyword>
<dbReference type="InterPro" id="IPR006012">
    <property type="entry name" value="Syntaxin/epimorphin_CS"/>
</dbReference>
<dbReference type="AlphaFoldDB" id="A0A835ZZ57"/>
<evidence type="ECO:0000256" key="9">
    <source>
        <dbReference type="RuleBase" id="RU003858"/>
    </source>
</evidence>
<evidence type="ECO:0000256" key="1">
    <source>
        <dbReference type="ARBA" id="ARBA00004184"/>
    </source>
</evidence>
<dbReference type="CDD" id="cd15882">
    <property type="entry name" value="SNARE_syntaxin2"/>
    <property type="match status" value="1"/>
</dbReference>
<dbReference type="PANTHER" id="PTHR19957:SF36">
    <property type="entry name" value="SYNTAXIN-2"/>
    <property type="match status" value="1"/>
</dbReference>
<comment type="subcellular location">
    <subcellularLocation>
        <location evidence="1">Endomembrane system</location>
        <topology evidence="1">Peripheral membrane protein</topology>
    </subcellularLocation>
    <subcellularLocation>
        <location evidence="2">Membrane</location>
        <topology evidence="2">Single-pass type IV membrane protein</topology>
    </subcellularLocation>
</comment>
<dbReference type="FunFam" id="1.20.58.70:FF:000001">
    <property type="entry name" value="Syntaxin 3"/>
    <property type="match status" value="1"/>
</dbReference>
<reference evidence="12 13" key="1">
    <citation type="submission" date="2020-12" db="EMBL/GenBank/DDBJ databases">
        <title>De novo assembly of Tibetan sheep genome.</title>
        <authorList>
            <person name="Li X."/>
        </authorList>
    </citation>
    <scope>NUCLEOTIDE SEQUENCE [LARGE SCALE GENOMIC DNA]</scope>
    <source>
        <tissue evidence="12">Heart</tissue>
    </source>
</reference>
<dbReference type="GO" id="GO:0005484">
    <property type="term" value="F:SNAP receptor activity"/>
    <property type="evidence" value="ECO:0007669"/>
    <property type="project" value="InterPro"/>
</dbReference>
<dbReference type="GO" id="GO:0000149">
    <property type="term" value="F:SNARE binding"/>
    <property type="evidence" value="ECO:0007669"/>
    <property type="project" value="TreeGrafter"/>
</dbReference>
<comment type="caution">
    <text evidence="12">The sequence shown here is derived from an EMBL/GenBank/DDBJ whole genome shotgun (WGS) entry which is preliminary data.</text>
</comment>
<evidence type="ECO:0000256" key="10">
    <source>
        <dbReference type="SAM" id="Coils"/>
    </source>
</evidence>
<evidence type="ECO:0000256" key="6">
    <source>
        <dbReference type="ARBA" id="ARBA00022989"/>
    </source>
</evidence>
<keyword evidence="5" id="KW-0812">Transmembrane</keyword>
<dbReference type="SMART" id="SM00397">
    <property type="entry name" value="t_SNARE"/>
    <property type="match status" value="1"/>
</dbReference>
<dbReference type="InterPro" id="IPR028671">
    <property type="entry name" value="STX2_SNARE"/>
</dbReference>
<dbReference type="InterPro" id="IPR045242">
    <property type="entry name" value="Syntaxin"/>
</dbReference>
<comment type="similarity">
    <text evidence="3 9">Belongs to the syntaxin family.</text>
</comment>
<evidence type="ECO:0000313" key="13">
    <source>
        <dbReference type="Proteomes" id="UP000664991"/>
    </source>
</evidence>
<evidence type="ECO:0000256" key="5">
    <source>
        <dbReference type="ARBA" id="ARBA00022692"/>
    </source>
</evidence>
<evidence type="ECO:0000256" key="7">
    <source>
        <dbReference type="ARBA" id="ARBA00023054"/>
    </source>
</evidence>
<dbReference type="Gene3D" id="1.20.5.110">
    <property type="match status" value="1"/>
</dbReference>
<dbReference type="Pfam" id="PF00804">
    <property type="entry name" value="Syntaxin"/>
    <property type="match status" value="1"/>
</dbReference>
<organism evidence="12 13">
    <name type="scientific">Ovis aries</name>
    <name type="common">Sheep</name>
    <dbReference type="NCBI Taxonomy" id="9940"/>
    <lineage>
        <taxon>Eukaryota</taxon>
        <taxon>Metazoa</taxon>
        <taxon>Chordata</taxon>
        <taxon>Craniata</taxon>
        <taxon>Vertebrata</taxon>
        <taxon>Euteleostomi</taxon>
        <taxon>Mammalia</taxon>
        <taxon>Eutheria</taxon>
        <taxon>Laurasiatheria</taxon>
        <taxon>Artiodactyla</taxon>
        <taxon>Ruminantia</taxon>
        <taxon>Pecora</taxon>
        <taxon>Bovidae</taxon>
        <taxon>Caprinae</taxon>
        <taxon>Ovis</taxon>
    </lineage>
</organism>
<evidence type="ECO:0000256" key="3">
    <source>
        <dbReference type="ARBA" id="ARBA00009063"/>
    </source>
</evidence>
<dbReference type="InterPro" id="IPR006011">
    <property type="entry name" value="Syntaxin_N"/>
</dbReference>
<name>A0A835ZZ57_SHEEP</name>
<dbReference type="GO" id="GO:0031201">
    <property type="term" value="C:SNARE complex"/>
    <property type="evidence" value="ECO:0007669"/>
    <property type="project" value="TreeGrafter"/>
</dbReference>
<dbReference type="CDD" id="cd00179">
    <property type="entry name" value="SynN"/>
    <property type="match status" value="1"/>
</dbReference>
<dbReference type="PANTHER" id="PTHR19957">
    <property type="entry name" value="SYNTAXIN"/>
    <property type="match status" value="1"/>
</dbReference>
<dbReference type="GO" id="GO:0048787">
    <property type="term" value="C:presynaptic active zone membrane"/>
    <property type="evidence" value="ECO:0007669"/>
    <property type="project" value="TreeGrafter"/>
</dbReference>
<proteinExistence type="inferred from homology"/>
<dbReference type="GO" id="GO:0031629">
    <property type="term" value="P:synaptic vesicle fusion to presynaptic active zone membrane"/>
    <property type="evidence" value="ECO:0007669"/>
    <property type="project" value="TreeGrafter"/>
</dbReference>
<dbReference type="GO" id="GO:0008021">
    <property type="term" value="C:synaptic vesicle"/>
    <property type="evidence" value="ECO:0007669"/>
    <property type="project" value="TreeGrafter"/>
</dbReference>
<feature type="coiled-coil region" evidence="10">
    <location>
        <begin position="67"/>
        <end position="98"/>
    </location>
</feature>
<dbReference type="PROSITE" id="PS00914">
    <property type="entry name" value="SYNTAXIN"/>
    <property type="match status" value="1"/>
</dbReference>
<dbReference type="Pfam" id="PF05739">
    <property type="entry name" value="SNARE"/>
    <property type="match status" value="1"/>
</dbReference>
<feature type="domain" description="T-SNARE coiled-coil homology" evidence="11">
    <location>
        <begin position="191"/>
        <end position="253"/>
    </location>
</feature>
<evidence type="ECO:0000256" key="4">
    <source>
        <dbReference type="ARBA" id="ARBA00022448"/>
    </source>
</evidence>
<dbReference type="GO" id="GO:0006886">
    <property type="term" value="P:intracellular protein transport"/>
    <property type="evidence" value="ECO:0007669"/>
    <property type="project" value="InterPro"/>
</dbReference>